<protein>
    <submittedName>
        <fullName evidence="1">Uncharacterized protein</fullName>
    </submittedName>
</protein>
<evidence type="ECO:0000313" key="1">
    <source>
        <dbReference type="EMBL" id="KAI5670806.1"/>
    </source>
</evidence>
<reference evidence="2" key="1">
    <citation type="journal article" date="2023" name="Nat. Plants">
        <title>Single-cell RNA sequencing provides a high-resolution roadmap for understanding the multicellular compartmentation of specialized metabolism.</title>
        <authorList>
            <person name="Sun S."/>
            <person name="Shen X."/>
            <person name="Li Y."/>
            <person name="Li Y."/>
            <person name="Wang S."/>
            <person name="Li R."/>
            <person name="Zhang H."/>
            <person name="Shen G."/>
            <person name="Guo B."/>
            <person name="Wei J."/>
            <person name="Xu J."/>
            <person name="St-Pierre B."/>
            <person name="Chen S."/>
            <person name="Sun C."/>
        </authorList>
    </citation>
    <scope>NUCLEOTIDE SEQUENCE [LARGE SCALE GENOMIC DNA]</scope>
</reference>
<dbReference type="EMBL" id="CM044703">
    <property type="protein sequence ID" value="KAI5670806.1"/>
    <property type="molecule type" value="Genomic_DNA"/>
</dbReference>
<dbReference type="Proteomes" id="UP001060085">
    <property type="component" value="Linkage Group LG03"/>
</dbReference>
<accession>A0ACC0BDU9</accession>
<evidence type="ECO:0000313" key="2">
    <source>
        <dbReference type="Proteomes" id="UP001060085"/>
    </source>
</evidence>
<sequence>MDPFEDCLQENVGFEIYLSSVNKMNFMIYVAHRKYTMSKIAEIKTSLEISKLKGKYGAKSNPILKNISNNISHLTLKKIWLGINRTREIVDNPQNKCGHYLRKLHGLSCTCELAEDIYIFWRKLEIGVDIRNVHERDMDSEMRDLTSMLEEISTGPISKVRECDGNCEFRIVANFLFGDENQWPEIRRRMFYDLHHHMNMHVSLFGSVERVDELIKKTYWEEVPAPYEH</sequence>
<gene>
    <name evidence="1" type="ORF">M9H77_11170</name>
</gene>
<organism evidence="1 2">
    <name type="scientific">Catharanthus roseus</name>
    <name type="common">Madagascar periwinkle</name>
    <name type="synonym">Vinca rosea</name>
    <dbReference type="NCBI Taxonomy" id="4058"/>
    <lineage>
        <taxon>Eukaryota</taxon>
        <taxon>Viridiplantae</taxon>
        <taxon>Streptophyta</taxon>
        <taxon>Embryophyta</taxon>
        <taxon>Tracheophyta</taxon>
        <taxon>Spermatophyta</taxon>
        <taxon>Magnoliopsida</taxon>
        <taxon>eudicotyledons</taxon>
        <taxon>Gunneridae</taxon>
        <taxon>Pentapetalae</taxon>
        <taxon>asterids</taxon>
        <taxon>lamiids</taxon>
        <taxon>Gentianales</taxon>
        <taxon>Apocynaceae</taxon>
        <taxon>Rauvolfioideae</taxon>
        <taxon>Vinceae</taxon>
        <taxon>Catharanthinae</taxon>
        <taxon>Catharanthus</taxon>
    </lineage>
</organism>
<proteinExistence type="predicted"/>
<name>A0ACC0BDU9_CATRO</name>
<comment type="caution">
    <text evidence="1">The sequence shown here is derived from an EMBL/GenBank/DDBJ whole genome shotgun (WGS) entry which is preliminary data.</text>
</comment>
<keyword evidence="2" id="KW-1185">Reference proteome</keyword>